<name>A0ABR1XSD4_9PEZI</name>
<evidence type="ECO:0000313" key="2">
    <source>
        <dbReference type="Proteomes" id="UP001456524"/>
    </source>
</evidence>
<protein>
    <submittedName>
        <fullName evidence="1">Uncharacterized protein</fullName>
    </submittedName>
</protein>
<accession>A0ABR1XSD4</accession>
<gene>
    <name evidence="1" type="ORF">IWX90DRAFT_258016</name>
</gene>
<proteinExistence type="predicted"/>
<organism evidence="1 2">
    <name type="scientific">Phyllosticta citrichinensis</name>
    <dbReference type="NCBI Taxonomy" id="1130410"/>
    <lineage>
        <taxon>Eukaryota</taxon>
        <taxon>Fungi</taxon>
        <taxon>Dikarya</taxon>
        <taxon>Ascomycota</taxon>
        <taxon>Pezizomycotina</taxon>
        <taxon>Dothideomycetes</taxon>
        <taxon>Dothideomycetes incertae sedis</taxon>
        <taxon>Botryosphaeriales</taxon>
        <taxon>Phyllostictaceae</taxon>
        <taxon>Phyllosticta</taxon>
    </lineage>
</organism>
<reference evidence="1 2" key="1">
    <citation type="journal article" date="2022" name="G3 (Bethesda)">
        <title>Enemy or ally: a genomic approach to elucidate the lifestyle of Phyllosticta citrichinaensis.</title>
        <authorList>
            <person name="Buijs V.A."/>
            <person name="Groenewald J.Z."/>
            <person name="Haridas S."/>
            <person name="LaButti K.M."/>
            <person name="Lipzen A."/>
            <person name="Martin F.M."/>
            <person name="Barry K."/>
            <person name="Grigoriev I.V."/>
            <person name="Crous P.W."/>
            <person name="Seidl M.F."/>
        </authorList>
    </citation>
    <scope>NUCLEOTIDE SEQUENCE [LARGE SCALE GENOMIC DNA]</scope>
    <source>
        <strain evidence="1 2">CBS 129764</strain>
    </source>
</reference>
<comment type="caution">
    <text evidence="1">The sequence shown here is derived from an EMBL/GenBank/DDBJ whole genome shotgun (WGS) entry which is preliminary data.</text>
</comment>
<evidence type="ECO:0000313" key="1">
    <source>
        <dbReference type="EMBL" id="KAK8164391.1"/>
    </source>
</evidence>
<sequence length="152" mass="16853">MPLYLRPALGRGEHLLLFVQCDGLCVVAMVAVRACVPQASHPFKRPSACLLRISTAMPPSLHDVSAGHHIPGPYHHDWTRLAHMGYLKSPARRLLCANRPPPHPQTQQRYAIEELPVVCTLRDASRRVFLTCDTPRSALPCSHCTVVVTHDA</sequence>
<dbReference type="Proteomes" id="UP001456524">
    <property type="component" value="Unassembled WGS sequence"/>
</dbReference>
<keyword evidence="2" id="KW-1185">Reference proteome</keyword>
<dbReference type="EMBL" id="JBBWUH010000006">
    <property type="protein sequence ID" value="KAK8164391.1"/>
    <property type="molecule type" value="Genomic_DNA"/>
</dbReference>